<gene>
    <name evidence="2" type="ORF">DWY25_13935</name>
</gene>
<comment type="caution">
    <text evidence="2">The sequence shown here is derived from an EMBL/GenBank/DDBJ whole genome shotgun (WGS) entry which is preliminary data.</text>
</comment>
<name>A0A412FRD0_9FIRM</name>
<dbReference type="GeneID" id="83016497"/>
<feature type="transmembrane region" description="Helical" evidence="1">
    <location>
        <begin position="299"/>
        <end position="326"/>
    </location>
</feature>
<evidence type="ECO:0000313" key="2">
    <source>
        <dbReference type="EMBL" id="RGR70687.1"/>
    </source>
</evidence>
<feature type="transmembrane region" description="Helical" evidence="1">
    <location>
        <begin position="36"/>
        <end position="56"/>
    </location>
</feature>
<feature type="transmembrane region" description="Helical" evidence="1">
    <location>
        <begin position="207"/>
        <end position="236"/>
    </location>
</feature>
<keyword evidence="1" id="KW-1133">Transmembrane helix</keyword>
<dbReference type="AlphaFoldDB" id="A0A412FRD0"/>
<sequence length="596" mass="69140">MKYLVGSVYPILLILIAVVLWHNDKIRETVKTNKKSILLFLLFNFVMINVMLFLHLRQEQFIAYWDFGGFWRKSVEFNQMMDRSVKEAMDNLWFSLNYSEYSYLPEWFLYLPTQLLGSSYPRFILAMFNSFVLPANLILYIFSLMVLGDKQSMLKKAFLGFFIATFAGNLYSMVFGYIGSAGLPIIASILLLVYAGGLDTFDWKNNVFIGISMIILLLVRRWFAYWIVGFYIAYTLAYLIKEGSAHSLTKSKIKVQFMNMLVCGIIPLTILLTLFFPLFKTITTYNYAEAYSVAKVGGAAYVIGWFIQFYGWLLIILLIIGFFYGIKSKEHRLITCLCVIQTLVAVILFNRVQSFGSHHYYIINGPVMILMIFGLKKVLDCLSDKKSAALLTASACLICINFSKTVVFGKNPKVDVFLDKLNVLISAPFPDLRIRNDLDQIRNMAEFLDKTPNEYEYVYVLSNSVLFNDDMLRNAFFPEKNEGVANLLVADAYDYRDGIPADFFQYYYIVVADPIQLQFGEENQKCVSILAEFMLNSEESGPYYRIIREYDLDNDVHINIYQRIEQVPNEVRKEISDRYRSFYPNNPRLYEFNLLH</sequence>
<keyword evidence="1" id="KW-0472">Membrane</keyword>
<protein>
    <recommendedName>
        <fullName evidence="4">YfhO family protein</fullName>
    </recommendedName>
</protein>
<feature type="transmembrane region" description="Helical" evidence="1">
    <location>
        <begin position="6"/>
        <end position="24"/>
    </location>
</feature>
<feature type="transmembrane region" description="Helical" evidence="1">
    <location>
        <begin position="333"/>
        <end position="352"/>
    </location>
</feature>
<organism evidence="2 3">
    <name type="scientific">Holdemania filiformis</name>
    <dbReference type="NCBI Taxonomy" id="61171"/>
    <lineage>
        <taxon>Bacteria</taxon>
        <taxon>Bacillati</taxon>
        <taxon>Bacillota</taxon>
        <taxon>Erysipelotrichia</taxon>
        <taxon>Erysipelotrichales</taxon>
        <taxon>Erysipelotrichaceae</taxon>
        <taxon>Holdemania</taxon>
    </lineage>
</organism>
<proteinExistence type="predicted"/>
<dbReference type="Proteomes" id="UP000284178">
    <property type="component" value="Unassembled WGS sequence"/>
</dbReference>
<feature type="transmembrane region" description="Helical" evidence="1">
    <location>
        <begin position="168"/>
        <end position="195"/>
    </location>
</feature>
<feature type="transmembrane region" description="Helical" evidence="1">
    <location>
        <begin position="123"/>
        <end position="147"/>
    </location>
</feature>
<keyword evidence="1" id="KW-0812">Transmembrane</keyword>
<evidence type="ECO:0000313" key="3">
    <source>
        <dbReference type="Proteomes" id="UP000284178"/>
    </source>
</evidence>
<accession>A0A412FRD0</accession>
<evidence type="ECO:0000256" key="1">
    <source>
        <dbReference type="SAM" id="Phobius"/>
    </source>
</evidence>
<feature type="transmembrane region" description="Helical" evidence="1">
    <location>
        <begin position="358"/>
        <end position="375"/>
    </location>
</feature>
<dbReference type="EMBL" id="QRUP01000020">
    <property type="protein sequence ID" value="RGR70687.1"/>
    <property type="molecule type" value="Genomic_DNA"/>
</dbReference>
<dbReference type="RefSeq" id="WP_117895748.1">
    <property type="nucleotide sequence ID" value="NZ_CABJCV010000020.1"/>
</dbReference>
<feature type="transmembrane region" description="Helical" evidence="1">
    <location>
        <begin position="387"/>
        <end position="403"/>
    </location>
</feature>
<keyword evidence="3" id="KW-1185">Reference proteome</keyword>
<evidence type="ECO:0008006" key="4">
    <source>
        <dbReference type="Google" id="ProtNLM"/>
    </source>
</evidence>
<reference evidence="2 3" key="1">
    <citation type="submission" date="2018-08" db="EMBL/GenBank/DDBJ databases">
        <title>A genome reference for cultivated species of the human gut microbiota.</title>
        <authorList>
            <person name="Zou Y."/>
            <person name="Xue W."/>
            <person name="Luo G."/>
        </authorList>
    </citation>
    <scope>NUCLEOTIDE SEQUENCE [LARGE SCALE GENOMIC DNA]</scope>
    <source>
        <strain evidence="2 3">AF24-29</strain>
    </source>
</reference>
<feature type="transmembrane region" description="Helical" evidence="1">
    <location>
        <begin position="257"/>
        <end position="279"/>
    </location>
</feature>